<dbReference type="OrthoDB" id="9803988at2"/>
<dbReference type="PANTHER" id="PTHR30290:SF9">
    <property type="entry name" value="OLIGOPEPTIDE-BINDING PROTEIN APPA"/>
    <property type="match status" value="1"/>
</dbReference>
<feature type="signal peptide" evidence="5">
    <location>
        <begin position="1"/>
        <end position="28"/>
    </location>
</feature>
<dbReference type="KEGG" id="mes:Meso_4444"/>
<name>Q11AV3_CHESB</name>
<evidence type="ECO:0000256" key="2">
    <source>
        <dbReference type="ARBA" id="ARBA00005695"/>
    </source>
</evidence>
<dbReference type="InterPro" id="IPR039424">
    <property type="entry name" value="SBP_5"/>
</dbReference>
<dbReference type="PIRSF" id="PIRSF002741">
    <property type="entry name" value="MppA"/>
    <property type="match status" value="1"/>
</dbReference>
<dbReference type="HOGENOM" id="CLU_017028_7_0_5"/>
<dbReference type="InterPro" id="IPR000914">
    <property type="entry name" value="SBP_5_dom"/>
</dbReference>
<dbReference type="InterPro" id="IPR023765">
    <property type="entry name" value="SBP_5_CS"/>
</dbReference>
<evidence type="ECO:0000256" key="1">
    <source>
        <dbReference type="ARBA" id="ARBA00004418"/>
    </source>
</evidence>
<dbReference type="eggNOG" id="COG0747">
    <property type="taxonomic scope" value="Bacteria"/>
</dbReference>
<dbReference type="Gene3D" id="3.40.190.10">
    <property type="entry name" value="Periplasmic binding protein-like II"/>
    <property type="match status" value="1"/>
</dbReference>
<dbReference type="GO" id="GO:0015833">
    <property type="term" value="P:peptide transport"/>
    <property type="evidence" value="ECO:0007669"/>
    <property type="project" value="TreeGrafter"/>
</dbReference>
<dbReference type="InterPro" id="IPR030678">
    <property type="entry name" value="Peptide/Ni-bd"/>
</dbReference>
<keyword evidence="7" id="KW-0614">Plasmid</keyword>
<feature type="chain" id="PRO_5004179969" evidence="5">
    <location>
        <begin position="29"/>
        <end position="517"/>
    </location>
</feature>
<dbReference type="GO" id="GO:0043190">
    <property type="term" value="C:ATP-binding cassette (ABC) transporter complex"/>
    <property type="evidence" value="ECO:0007669"/>
    <property type="project" value="InterPro"/>
</dbReference>
<dbReference type="EMBL" id="CP000391">
    <property type="protein sequence ID" value="ABG65472.1"/>
    <property type="molecule type" value="Genomic_DNA"/>
</dbReference>
<evidence type="ECO:0000256" key="4">
    <source>
        <dbReference type="ARBA" id="ARBA00022729"/>
    </source>
</evidence>
<dbReference type="PROSITE" id="PS01040">
    <property type="entry name" value="SBP_BACTERIAL_5"/>
    <property type="match status" value="1"/>
</dbReference>
<keyword evidence="4 5" id="KW-0732">Signal</keyword>
<keyword evidence="3" id="KW-0813">Transport</keyword>
<geneLocation type="plasmid" evidence="7">
    <name>2</name>
</geneLocation>
<proteinExistence type="inferred from homology"/>
<dbReference type="GO" id="GO:0030288">
    <property type="term" value="C:outer membrane-bounded periplasmic space"/>
    <property type="evidence" value="ECO:0007669"/>
    <property type="project" value="UniProtKB-ARBA"/>
</dbReference>
<feature type="domain" description="Solute-binding protein family 5" evidence="6">
    <location>
        <begin position="77"/>
        <end position="400"/>
    </location>
</feature>
<gene>
    <name evidence="7" type="ordered locus">Meso_4444</name>
</gene>
<comment type="subcellular location">
    <subcellularLocation>
        <location evidence="1">Periplasm</location>
    </subcellularLocation>
</comment>
<evidence type="ECO:0000313" key="7">
    <source>
        <dbReference type="EMBL" id="ABG65472.1"/>
    </source>
</evidence>
<accession>Q11AV3</accession>
<evidence type="ECO:0000259" key="6">
    <source>
        <dbReference type="Pfam" id="PF00496"/>
    </source>
</evidence>
<protein>
    <submittedName>
        <fullName evidence="7">Extracellular solute-binding protein, family 5</fullName>
    </submittedName>
</protein>
<evidence type="ECO:0000256" key="3">
    <source>
        <dbReference type="ARBA" id="ARBA00022448"/>
    </source>
</evidence>
<dbReference type="PANTHER" id="PTHR30290">
    <property type="entry name" value="PERIPLASMIC BINDING COMPONENT OF ABC TRANSPORTER"/>
    <property type="match status" value="1"/>
</dbReference>
<dbReference type="CDD" id="cd08491">
    <property type="entry name" value="PBP2_NikA_DppA_OppA_like_12"/>
    <property type="match status" value="1"/>
</dbReference>
<dbReference type="SUPFAM" id="SSF53850">
    <property type="entry name" value="Periplasmic binding protein-like II"/>
    <property type="match status" value="1"/>
</dbReference>
<dbReference type="Gene3D" id="3.10.105.10">
    <property type="entry name" value="Dipeptide-binding Protein, Domain 3"/>
    <property type="match status" value="1"/>
</dbReference>
<organism evidence="7">
    <name type="scientific">Chelativorans sp. (strain BNC1)</name>
    <dbReference type="NCBI Taxonomy" id="266779"/>
    <lineage>
        <taxon>Bacteria</taxon>
        <taxon>Pseudomonadati</taxon>
        <taxon>Pseudomonadota</taxon>
        <taxon>Alphaproteobacteria</taxon>
        <taxon>Hyphomicrobiales</taxon>
        <taxon>Phyllobacteriaceae</taxon>
        <taxon>Chelativorans</taxon>
    </lineage>
</organism>
<comment type="similarity">
    <text evidence="2">Belongs to the bacterial solute-binding protein 5 family.</text>
</comment>
<sequence precursor="true">MLRLSGRLAAAVSAGMLTWAAGAPLAVAQPTDRAITVVLPTEPDSLDPCDTQTATNGNVSKDNIFESLTKVSPEDGTVIPLLAASWDRVEPNVWHFHLKEGVKFHDGSEFDAETAAANIIRSQAGTDFYGGALACYNSEQFVERVDAEAIDKYTLQVSTERPDPIMPLRLTYIDMGSLESQQKAEKITNPVGTGPYQFVERIQGQSIKLTRFDGYWGEIPEVKDVTYVYRTEASVRAAMVETGEAQLATAIRAENATGDDRTVAYKDNRIFLMRVMTHKEPFLDPRVRRAISHAVDRDSITRALMGITGSPWYQMLGPQVNGFIPDFDNSQLAYDPEKARQLLEEARADGVPVDTEFLIISRPDQLPNQTEVVQAIAQNLEQVGFNFQLLNMEGSAWLKYLRAPFPDDQPATLQMVSHDNTSGDASFSFPRYISCEGPVSSTCNERIDELLKQADVAADEERAKLYQEAARILYLEETSMIGVAEQARLIRLGDGIRYDANPMSGVIIRIADIHLSE</sequence>
<dbReference type="AlphaFoldDB" id="Q11AV3"/>
<dbReference type="Pfam" id="PF00496">
    <property type="entry name" value="SBP_bac_5"/>
    <property type="match status" value="1"/>
</dbReference>
<dbReference type="GO" id="GO:1904680">
    <property type="term" value="F:peptide transmembrane transporter activity"/>
    <property type="evidence" value="ECO:0007669"/>
    <property type="project" value="TreeGrafter"/>
</dbReference>
<evidence type="ECO:0000256" key="5">
    <source>
        <dbReference type="SAM" id="SignalP"/>
    </source>
</evidence>
<reference evidence="7" key="1">
    <citation type="submission" date="2006-06" db="EMBL/GenBank/DDBJ databases">
        <title>Complete sequence of Plasmid 2 of Chelativorans sp. BNC1.</title>
        <authorList>
            <consortium name="US DOE Joint Genome Institute"/>
            <person name="Copeland A."/>
            <person name="Lucas S."/>
            <person name="Lapidus A."/>
            <person name="Barry K."/>
            <person name="Detter J.C."/>
            <person name="Glavina del Rio T."/>
            <person name="Hammon N."/>
            <person name="Israni S."/>
            <person name="Dalin E."/>
            <person name="Tice H."/>
            <person name="Pitluck S."/>
            <person name="Chertkov O."/>
            <person name="Brettin T."/>
            <person name="Bruce D."/>
            <person name="Han C."/>
            <person name="Tapia R."/>
            <person name="Gilna P."/>
            <person name="Schmutz J."/>
            <person name="Larimer F."/>
            <person name="Land M."/>
            <person name="Hauser L."/>
            <person name="Kyrpides N."/>
            <person name="Mikhailova N."/>
            <person name="Richardson P."/>
        </authorList>
    </citation>
    <scope>NUCLEOTIDE SEQUENCE</scope>
    <source>
        <strain evidence="7">BNC1</strain>
        <plasmid evidence="7">2</plasmid>
    </source>
</reference>
<dbReference type="Gene3D" id="3.90.76.10">
    <property type="entry name" value="Dipeptide-binding Protein, Domain 1"/>
    <property type="match status" value="1"/>
</dbReference>